<keyword evidence="1" id="KW-0472">Membrane</keyword>
<comment type="caution">
    <text evidence="2">The sequence shown here is derived from an EMBL/GenBank/DDBJ whole genome shotgun (WGS) entry which is preliminary data.</text>
</comment>
<gene>
    <name evidence="2" type="ORF">S12H4_17241</name>
</gene>
<dbReference type="AlphaFoldDB" id="X1RTY8"/>
<dbReference type="EMBL" id="BARW01008409">
    <property type="protein sequence ID" value="GAI84123.1"/>
    <property type="molecule type" value="Genomic_DNA"/>
</dbReference>
<sequence length="166" mass="19281">MLDNLHVLYPILPTVMILLISIINDISEDTKGKIFSTLRHLLNTKSYLFKVPVNLSFAIRVLSYEDSEETDTLLINLFSETSLMMIKRDIILILAQHNADYWISDQLKRFNTATPWEKRSLLIASYILEDEGREWRKRIKEGLTPFDALVLKWAADQKVEGRVISL</sequence>
<evidence type="ECO:0000313" key="2">
    <source>
        <dbReference type="EMBL" id="GAI84123.1"/>
    </source>
</evidence>
<feature type="transmembrane region" description="Helical" evidence="1">
    <location>
        <begin position="6"/>
        <end position="23"/>
    </location>
</feature>
<reference evidence="2" key="1">
    <citation type="journal article" date="2014" name="Front. Microbiol.">
        <title>High frequency of phylogenetically diverse reductive dehalogenase-homologous genes in deep subseafloor sedimentary metagenomes.</title>
        <authorList>
            <person name="Kawai M."/>
            <person name="Futagami T."/>
            <person name="Toyoda A."/>
            <person name="Takaki Y."/>
            <person name="Nishi S."/>
            <person name="Hori S."/>
            <person name="Arai W."/>
            <person name="Tsubouchi T."/>
            <person name="Morono Y."/>
            <person name="Uchiyama I."/>
            <person name="Ito T."/>
            <person name="Fujiyama A."/>
            <person name="Inagaki F."/>
            <person name="Takami H."/>
        </authorList>
    </citation>
    <scope>NUCLEOTIDE SEQUENCE</scope>
    <source>
        <strain evidence="2">Expedition CK06-06</strain>
    </source>
</reference>
<protein>
    <submittedName>
        <fullName evidence="2">Uncharacterized protein</fullName>
    </submittedName>
</protein>
<proteinExistence type="predicted"/>
<keyword evidence="1" id="KW-1133">Transmembrane helix</keyword>
<keyword evidence="1" id="KW-0812">Transmembrane</keyword>
<evidence type="ECO:0000256" key="1">
    <source>
        <dbReference type="SAM" id="Phobius"/>
    </source>
</evidence>
<organism evidence="2">
    <name type="scientific">marine sediment metagenome</name>
    <dbReference type="NCBI Taxonomy" id="412755"/>
    <lineage>
        <taxon>unclassified sequences</taxon>
        <taxon>metagenomes</taxon>
        <taxon>ecological metagenomes</taxon>
    </lineage>
</organism>
<accession>X1RTY8</accession>
<name>X1RTY8_9ZZZZ</name>